<protein>
    <recommendedName>
        <fullName evidence="2">Hemimethylated DNA-binding domain-containing protein</fullName>
    </recommendedName>
</protein>
<comment type="caution">
    <text evidence="1">The sequence shown here is derived from an EMBL/GenBank/DDBJ whole genome shotgun (WGS) entry which is preliminary data.</text>
</comment>
<dbReference type="Gene3D" id="2.30.30.630">
    <property type="match status" value="1"/>
</dbReference>
<proteinExistence type="predicted"/>
<evidence type="ECO:0008006" key="2">
    <source>
        <dbReference type="Google" id="ProtNLM"/>
    </source>
</evidence>
<dbReference type="AlphaFoldDB" id="A0A0F9AQ24"/>
<accession>A0A0F9AQ24</accession>
<organism evidence="1">
    <name type="scientific">marine sediment metagenome</name>
    <dbReference type="NCBI Taxonomy" id="412755"/>
    <lineage>
        <taxon>unclassified sequences</taxon>
        <taxon>metagenomes</taxon>
        <taxon>ecological metagenomes</taxon>
    </lineage>
</organism>
<evidence type="ECO:0000313" key="1">
    <source>
        <dbReference type="EMBL" id="KKL03692.1"/>
    </source>
</evidence>
<dbReference type="EMBL" id="LAZR01044828">
    <property type="protein sequence ID" value="KKL03692.1"/>
    <property type="molecule type" value="Genomic_DNA"/>
</dbReference>
<gene>
    <name evidence="1" type="ORF">LCGC14_2623580</name>
</gene>
<reference evidence="1" key="1">
    <citation type="journal article" date="2015" name="Nature">
        <title>Complex archaea that bridge the gap between prokaryotes and eukaryotes.</title>
        <authorList>
            <person name="Spang A."/>
            <person name="Saw J.H."/>
            <person name="Jorgensen S.L."/>
            <person name="Zaremba-Niedzwiedzka K."/>
            <person name="Martijn J."/>
            <person name="Lind A.E."/>
            <person name="van Eijk R."/>
            <person name="Schleper C."/>
            <person name="Guy L."/>
            <person name="Ettema T.J."/>
        </authorList>
    </citation>
    <scope>NUCLEOTIDE SEQUENCE</scope>
</reference>
<sequence>MFAIGQKVKIIDSNDETFNKDFIGKVGVIVFADTDGGRCPVGQSKTDPFYRVEFSDGFDSLSDSFWKEEMEAYNG</sequence>
<name>A0A0F9AQ24_9ZZZZ</name>